<dbReference type="GO" id="GO:0005634">
    <property type="term" value="C:nucleus"/>
    <property type="evidence" value="ECO:0007669"/>
    <property type="project" value="UniProtKB-SubCell"/>
</dbReference>
<dbReference type="SUPFAM" id="SSF57959">
    <property type="entry name" value="Leucine zipper domain"/>
    <property type="match status" value="1"/>
</dbReference>
<evidence type="ECO:0000313" key="11">
    <source>
        <dbReference type="Proteomes" id="UP000239156"/>
    </source>
</evidence>
<dbReference type="PROSITE" id="PS00036">
    <property type="entry name" value="BZIP_BASIC"/>
    <property type="match status" value="1"/>
</dbReference>
<evidence type="ECO:0000256" key="6">
    <source>
        <dbReference type="ARBA" id="ARBA00023242"/>
    </source>
</evidence>
<evidence type="ECO:0000313" key="10">
    <source>
        <dbReference type="EMBL" id="POW03718.1"/>
    </source>
</evidence>
<evidence type="ECO:0000256" key="8">
    <source>
        <dbReference type="SAM" id="MobiDB-lite"/>
    </source>
</evidence>
<dbReference type="CDD" id="cd14812">
    <property type="entry name" value="bZIP_u3"/>
    <property type="match status" value="1"/>
</dbReference>
<keyword evidence="4" id="KW-0238">DNA-binding</keyword>
<comment type="caution">
    <text evidence="10">The sequence shown here is derived from an EMBL/GenBank/DDBJ whole genome shotgun (WGS) entry which is preliminary data.</text>
</comment>
<feature type="region of interest" description="Disordered" evidence="8">
    <location>
        <begin position="1"/>
        <end position="88"/>
    </location>
</feature>
<dbReference type="PANTHER" id="PTHR47416:SF8">
    <property type="entry name" value="BASIC-LEUCINE ZIPPER TRANSCRIPTION FACTOR E-RELATED"/>
    <property type="match status" value="1"/>
</dbReference>
<dbReference type="InterPro" id="IPR046347">
    <property type="entry name" value="bZIP_sf"/>
</dbReference>
<feature type="compositionally biased region" description="Basic and acidic residues" evidence="8">
    <location>
        <begin position="203"/>
        <end position="218"/>
    </location>
</feature>
<comment type="similarity">
    <text evidence="2">Belongs to the bZIP family.</text>
</comment>
<keyword evidence="3" id="KW-0805">Transcription regulation</keyword>
<keyword evidence="5" id="KW-0804">Transcription</keyword>
<dbReference type="EMBL" id="PKSL01000121">
    <property type="protein sequence ID" value="POW03718.1"/>
    <property type="molecule type" value="Genomic_DNA"/>
</dbReference>
<feature type="compositionally biased region" description="Low complexity" evidence="8">
    <location>
        <begin position="1"/>
        <end position="16"/>
    </location>
</feature>
<feature type="compositionally biased region" description="Low complexity" evidence="8">
    <location>
        <begin position="345"/>
        <end position="361"/>
    </location>
</feature>
<keyword evidence="6" id="KW-0539">Nucleus</keyword>
<feature type="region of interest" description="Disordered" evidence="8">
    <location>
        <begin position="333"/>
        <end position="364"/>
    </location>
</feature>
<evidence type="ECO:0000256" key="3">
    <source>
        <dbReference type="ARBA" id="ARBA00023015"/>
    </source>
</evidence>
<dbReference type="VEuPathDB" id="FungiDB:PSHT_01742"/>
<name>A0A2S4V2I7_9BASI</name>
<comment type="subcellular location">
    <subcellularLocation>
        <location evidence="1">Nucleus</location>
    </subcellularLocation>
</comment>
<reference evidence="10" key="1">
    <citation type="submission" date="2017-12" db="EMBL/GenBank/DDBJ databases">
        <title>Gene loss provides genomic basis for host adaptation in cereal stripe rust fungi.</title>
        <authorList>
            <person name="Xia C."/>
        </authorList>
    </citation>
    <scope>NUCLEOTIDE SEQUENCE [LARGE SCALE GENOMIC DNA]</scope>
    <source>
        <strain evidence="10">93-210</strain>
    </source>
</reference>
<feature type="region of interest" description="Disordered" evidence="8">
    <location>
        <begin position="151"/>
        <end position="247"/>
    </location>
</feature>
<feature type="compositionally biased region" description="Polar residues" evidence="8">
    <location>
        <begin position="160"/>
        <end position="181"/>
    </location>
</feature>
<proteinExistence type="inferred from homology"/>
<keyword evidence="11" id="KW-1185">Reference proteome</keyword>
<accession>A0A2S4V2I7</accession>
<feature type="compositionally biased region" description="Polar residues" evidence="8">
    <location>
        <begin position="58"/>
        <end position="72"/>
    </location>
</feature>
<dbReference type="PANTHER" id="PTHR47416">
    <property type="entry name" value="BASIC-LEUCINE ZIPPER TRANSCRIPTION FACTOR F-RELATED"/>
    <property type="match status" value="1"/>
</dbReference>
<dbReference type="GO" id="GO:0003677">
    <property type="term" value="F:DNA binding"/>
    <property type="evidence" value="ECO:0007669"/>
    <property type="project" value="UniProtKB-KW"/>
</dbReference>
<evidence type="ECO:0000256" key="7">
    <source>
        <dbReference type="SAM" id="Coils"/>
    </source>
</evidence>
<feature type="compositionally biased region" description="Polar residues" evidence="8">
    <location>
        <begin position="235"/>
        <end position="247"/>
    </location>
</feature>
<protein>
    <recommendedName>
        <fullName evidence="9">BZIP domain-containing protein</fullName>
    </recommendedName>
</protein>
<dbReference type="Proteomes" id="UP000239156">
    <property type="component" value="Unassembled WGS sequence"/>
</dbReference>
<dbReference type="VEuPathDB" id="FungiDB:PSTT_10885"/>
<dbReference type="SMART" id="SM00338">
    <property type="entry name" value="BRLZ"/>
    <property type="match status" value="1"/>
</dbReference>
<evidence type="ECO:0000256" key="1">
    <source>
        <dbReference type="ARBA" id="ARBA00004123"/>
    </source>
</evidence>
<dbReference type="PROSITE" id="PS50217">
    <property type="entry name" value="BZIP"/>
    <property type="match status" value="1"/>
</dbReference>
<evidence type="ECO:0000256" key="2">
    <source>
        <dbReference type="ARBA" id="ARBA00007163"/>
    </source>
</evidence>
<dbReference type="Pfam" id="PF00170">
    <property type="entry name" value="bZIP_1"/>
    <property type="match status" value="1"/>
</dbReference>
<sequence>MSSLSSTPAAPATHSAIQETAPPNQFRGGSPTPFLLELRPVSNYLDPKIFKPTGHPLPSSSNQPAPSHNLDNLNFDPFNPHPGMSKDERKLARMIRNRTAAQASRDRKKEHVAELESRVRELEEQVRILSKPKAEVPSMPCLRPCCLQATRESTDKKTPGPSTATRSLTPTQTEPVWSSRTISPDSIDPSIIQFKPSSSSSPEPHRSESKASPRRDQDNSSITVDPQLKSEGPSDGQQSMTDSTISPTQAEYLSRVRIHVLEEENIQLKSQLEYELKKTHQFKCRLLKSRLGQPVGLHQPQLPAMDEFEIDEGLIEMMLKDEEIENLLLTSTTTVASPPPPTTLLPPSNSQQDNNSSSYSSHPDELTQLSLDWESLLLDHREPDKTSSSSSTDDHLNFSIMDIDQFTSTGSF</sequence>
<dbReference type="AlphaFoldDB" id="A0A2S4V2I7"/>
<dbReference type="Gene3D" id="1.20.5.170">
    <property type="match status" value="1"/>
</dbReference>
<feature type="coiled-coil region" evidence="7">
    <location>
        <begin position="105"/>
        <end position="132"/>
    </location>
</feature>
<evidence type="ECO:0000259" key="9">
    <source>
        <dbReference type="PROSITE" id="PS50217"/>
    </source>
</evidence>
<evidence type="ECO:0000256" key="4">
    <source>
        <dbReference type="ARBA" id="ARBA00023125"/>
    </source>
</evidence>
<feature type="domain" description="BZIP" evidence="9">
    <location>
        <begin position="87"/>
        <end position="131"/>
    </location>
</feature>
<dbReference type="GO" id="GO:0003700">
    <property type="term" value="F:DNA-binding transcription factor activity"/>
    <property type="evidence" value="ECO:0007669"/>
    <property type="project" value="InterPro"/>
</dbReference>
<keyword evidence="7" id="KW-0175">Coiled coil</keyword>
<dbReference type="InterPro" id="IPR004827">
    <property type="entry name" value="bZIP"/>
</dbReference>
<gene>
    <name evidence="10" type="ORF">PSTT_10885</name>
</gene>
<evidence type="ECO:0000256" key="5">
    <source>
        <dbReference type="ARBA" id="ARBA00023163"/>
    </source>
</evidence>
<feature type="compositionally biased region" description="Low complexity" evidence="8">
    <location>
        <begin position="182"/>
        <end position="202"/>
    </location>
</feature>
<organism evidence="10 11">
    <name type="scientific">Puccinia striiformis</name>
    <dbReference type="NCBI Taxonomy" id="27350"/>
    <lineage>
        <taxon>Eukaryota</taxon>
        <taxon>Fungi</taxon>
        <taxon>Dikarya</taxon>
        <taxon>Basidiomycota</taxon>
        <taxon>Pucciniomycotina</taxon>
        <taxon>Pucciniomycetes</taxon>
        <taxon>Pucciniales</taxon>
        <taxon>Pucciniaceae</taxon>
        <taxon>Puccinia</taxon>
    </lineage>
</organism>